<evidence type="ECO:0000313" key="1">
    <source>
        <dbReference type="EMBL" id="KAJ1909989.1"/>
    </source>
</evidence>
<protein>
    <submittedName>
        <fullName evidence="1">Uncharacterized protein</fullName>
    </submittedName>
</protein>
<gene>
    <name evidence="1" type="ORF">H4219_006307</name>
</gene>
<accession>A0A9W7ZPK8</accession>
<feature type="non-terminal residue" evidence="1">
    <location>
        <position position="1"/>
    </location>
</feature>
<dbReference type="Proteomes" id="UP001150538">
    <property type="component" value="Unassembled WGS sequence"/>
</dbReference>
<evidence type="ECO:0000313" key="2">
    <source>
        <dbReference type="Proteomes" id="UP001150538"/>
    </source>
</evidence>
<sequence>WEGQGLRAECDDDDDGAPVGVIWRVSLEQDRNSQQNPWRGVGATGEGRSFLGWQQHQRFEWWPSALAIIYTDANIRPKTATENILRSTLYCGKSPAFWYLPPEMGATGCRLSSPSSLTAICIVPAALGKLNTLPHDWERSLRPQQRGYAQPENMVLAEGQ</sequence>
<name>A0A9W7ZPK8_9FUNG</name>
<organism evidence="1 2">
    <name type="scientific">Mycoemilia scoparia</name>
    <dbReference type="NCBI Taxonomy" id="417184"/>
    <lineage>
        <taxon>Eukaryota</taxon>
        <taxon>Fungi</taxon>
        <taxon>Fungi incertae sedis</taxon>
        <taxon>Zoopagomycota</taxon>
        <taxon>Kickxellomycotina</taxon>
        <taxon>Kickxellomycetes</taxon>
        <taxon>Kickxellales</taxon>
        <taxon>Kickxellaceae</taxon>
        <taxon>Mycoemilia</taxon>
    </lineage>
</organism>
<reference evidence="1" key="1">
    <citation type="submission" date="2022-07" db="EMBL/GenBank/DDBJ databases">
        <title>Phylogenomic reconstructions and comparative analyses of Kickxellomycotina fungi.</title>
        <authorList>
            <person name="Reynolds N.K."/>
            <person name="Stajich J.E."/>
            <person name="Barry K."/>
            <person name="Grigoriev I.V."/>
            <person name="Crous P."/>
            <person name="Smith M.E."/>
        </authorList>
    </citation>
    <scope>NUCLEOTIDE SEQUENCE</scope>
    <source>
        <strain evidence="1">NBRC 100468</strain>
    </source>
</reference>
<proteinExistence type="predicted"/>
<keyword evidence="2" id="KW-1185">Reference proteome</keyword>
<comment type="caution">
    <text evidence="1">The sequence shown here is derived from an EMBL/GenBank/DDBJ whole genome shotgun (WGS) entry which is preliminary data.</text>
</comment>
<dbReference type="AlphaFoldDB" id="A0A9W7ZPK8"/>
<dbReference type="EMBL" id="JANBPU010000650">
    <property type="protein sequence ID" value="KAJ1909989.1"/>
    <property type="molecule type" value="Genomic_DNA"/>
</dbReference>